<dbReference type="EMBL" id="OC854716">
    <property type="protein sequence ID" value="CAD7620140.1"/>
    <property type="molecule type" value="Genomic_DNA"/>
</dbReference>
<accession>A0A7R9PTW8</accession>
<name>A0A7R9PTW8_9ACAR</name>
<dbReference type="AlphaFoldDB" id="A0A7R9PTW8"/>
<keyword evidence="2" id="KW-1185">Reference proteome</keyword>
<reference evidence="1" key="1">
    <citation type="submission" date="2020-11" db="EMBL/GenBank/DDBJ databases">
        <authorList>
            <person name="Tran Van P."/>
        </authorList>
    </citation>
    <scope>NUCLEOTIDE SEQUENCE</scope>
</reference>
<dbReference type="Proteomes" id="UP000759131">
    <property type="component" value="Unassembled WGS sequence"/>
</dbReference>
<gene>
    <name evidence="1" type="ORF">OSB1V03_LOCUS636</name>
</gene>
<proteinExistence type="predicted"/>
<evidence type="ECO:0000313" key="1">
    <source>
        <dbReference type="EMBL" id="CAD7620140.1"/>
    </source>
</evidence>
<organism evidence="1">
    <name type="scientific">Medioppia subpectinata</name>
    <dbReference type="NCBI Taxonomy" id="1979941"/>
    <lineage>
        <taxon>Eukaryota</taxon>
        <taxon>Metazoa</taxon>
        <taxon>Ecdysozoa</taxon>
        <taxon>Arthropoda</taxon>
        <taxon>Chelicerata</taxon>
        <taxon>Arachnida</taxon>
        <taxon>Acari</taxon>
        <taxon>Acariformes</taxon>
        <taxon>Sarcoptiformes</taxon>
        <taxon>Oribatida</taxon>
        <taxon>Brachypylina</taxon>
        <taxon>Oppioidea</taxon>
        <taxon>Oppiidae</taxon>
        <taxon>Medioppia</taxon>
    </lineage>
</organism>
<protein>
    <submittedName>
        <fullName evidence="1">Uncharacterized protein</fullName>
    </submittedName>
</protein>
<sequence length="76" mass="8298">MRDSMNVDQPFSIVVLKDADHVDDYIDGVNSTSIEQGDCDANGCYTCSSPCAMIYCCSGPYPQCCAIKGRKLYTIT</sequence>
<evidence type="ECO:0000313" key="2">
    <source>
        <dbReference type="Proteomes" id="UP000759131"/>
    </source>
</evidence>
<dbReference type="EMBL" id="CAJPIZ010000141">
    <property type="protein sequence ID" value="CAG2100570.1"/>
    <property type="molecule type" value="Genomic_DNA"/>
</dbReference>